<proteinExistence type="predicted"/>
<keyword evidence="2" id="KW-0067">ATP-binding</keyword>
<dbReference type="PROSITE" id="PS50043">
    <property type="entry name" value="HTH_LUXR_2"/>
    <property type="match status" value="1"/>
</dbReference>
<dbReference type="Pfam" id="PF00196">
    <property type="entry name" value="GerE"/>
    <property type="match status" value="1"/>
</dbReference>
<dbReference type="CDD" id="cd06170">
    <property type="entry name" value="LuxR_C_like"/>
    <property type="match status" value="1"/>
</dbReference>
<feature type="domain" description="HTH luxR-type" evidence="3">
    <location>
        <begin position="861"/>
        <end position="926"/>
    </location>
</feature>
<dbReference type="SUPFAM" id="SSF46894">
    <property type="entry name" value="C-terminal effector domain of the bipartite response regulators"/>
    <property type="match status" value="1"/>
</dbReference>
<dbReference type="Gene3D" id="1.10.10.10">
    <property type="entry name" value="Winged helix-like DNA-binding domain superfamily/Winged helix DNA-binding domain"/>
    <property type="match status" value="1"/>
</dbReference>
<accession>A0A2U9PU24</accession>
<organism evidence="4 5">
    <name type="scientific">Mycolicibacterium smegmatis (strain MKD8)</name>
    <name type="common">Mycobacterium smegmatis</name>
    <dbReference type="NCBI Taxonomy" id="1214915"/>
    <lineage>
        <taxon>Bacteria</taxon>
        <taxon>Bacillati</taxon>
        <taxon>Actinomycetota</taxon>
        <taxon>Actinomycetes</taxon>
        <taxon>Mycobacteriales</taxon>
        <taxon>Mycobacteriaceae</taxon>
        <taxon>Mycolicibacterium</taxon>
    </lineage>
</organism>
<dbReference type="Proteomes" id="UP000011200">
    <property type="component" value="Chromosome"/>
</dbReference>
<evidence type="ECO:0000256" key="2">
    <source>
        <dbReference type="ARBA" id="ARBA00022840"/>
    </source>
</evidence>
<dbReference type="GO" id="GO:0004016">
    <property type="term" value="F:adenylate cyclase activity"/>
    <property type="evidence" value="ECO:0007669"/>
    <property type="project" value="TreeGrafter"/>
</dbReference>
<dbReference type="PANTHER" id="PTHR16305">
    <property type="entry name" value="TESTICULAR SOLUBLE ADENYLYL CYCLASE"/>
    <property type="match status" value="1"/>
</dbReference>
<dbReference type="InterPro" id="IPR000792">
    <property type="entry name" value="Tscrpt_reg_LuxR_C"/>
</dbReference>
<dbReference type="PRINTS" id="PR00038">
    <property type="entry name" value="HTHLUXR"/>
</dbReference>
<dbReference type="AlphaFoldDB" id="A0A2U9PU24"/>
<dbReference type="Pfam" id="PF13191">
    <property type="entry name" value="AAA_16"/>
    <property type="match status" value="1"/>
</dbReference>
<dbReference type="InterPro" id="IPR027417">
    <property type="entry name" value="P-loop_NTPase"/>
</dbReference>
<dbReference type="InterPro" id="IPR036388">
    <property type="entry name" value="WH-like_DNA-bd_sf"/>
</dbReference>
<evidence type="ECO:0000259" key="3">
    <source>
        <dbReference type="PROSITE" id="PS50043"/>
    </source>
</evidence>
<keyword evidence="1" id="KW-0547">Nucleotide-binding</keyword>
<name>A0A2U9PU24_MYCSE</name>
<dbReference type="GO" id="GO:0005524">
    <property type="term" value="F:ATP binding"/>
    <property type="evidence" value="ECO:0007669"/>
    <property type="project" value="UniProtKB-KW"/>
</dbReference>
<dbReference type="GO" id="GO:0005737">
    <property type="term" value="C:cytoplasm"/>
    <property type="evidence" value="ECO:0007669"/>
    <property type="project" value="TreeGrafter"/>
</dbReference>
<dbReference type="GO" id="GO:0003677">
    <property type="term" value="F:DNA binding"/>
    <property type="evidence" value="ECO:0007669"/>
    <property type="project" value="InterPro"/>
</dbReference>
<dbReference type="PROSITE" id="PS00622">
    <property type="entry name" value="HTH_LUXR_1"/>
    <property type="match status" value="1"/>
</dbReference>
<dbReference type="EMBL" id="CP027541">
    <property type="protein sequence ID" value="AWT55286.1"/>
    <property type="molecule type" value="Genomic_DNA"/>
</dbReference>
<evidence type="ECO:0000313" key="5">
    <source>
        <dbReference type="Proteomes" id="UP000011200"/>
    </source>
</evidence>
<dbReference type="PANTHER" id="PTHR16305:SF35">
    <property type="entry name" value="TRANSCRIPTIONAL ACTIVATOR DOMAIN"/>
    <property type="match status" value="1"/>
</dbReference>
<evidence type="ECO:0000313" key="4">
    <source>
        <dbReference type="EMBL" id="AWT55286.1"/>
    </source>
</evidence>
<dbReference type="SMART" id="SM00421">
    <property type="entry name" value="HTH_LUXR"/>
    <property type="match status" value="1"/>
</dbReference>
<dbReference type="Gene3D" id="3.40.50.300">
    <property type="entry name" value="P-loop containing nucleotide triphosphate hydrolases"/>
    <property type="match status" value="1"/>
</dbReference>
<gene>
    <name evidence="4" type="ORF">D806_043230</name>
</gene>
<protein>
    <submittedName>
        <fullName evidence="4">Transcriptional regulatory protein</fullName>
    </submittedName>
</protein>
<dbReference type="GO" id="GO:0006355">
    <property type="term" value="P:regulation of DNA-templated transcription"/>
    <property type="evidence" value="ECO:0007669"/>
    <property type="project" value="InterPro"/>
</dbReference>
<evidence type="ECO:0000256" key="1">
    <source>
        <dbReference type="ARBA" id="ARBA00022741"/>
    </source>
</evidence>
<dbReference type="SUPFAM" id="SSF52540">
    <property type="entry name" value="P-loop containing nucleoside triphosphate hydrolases"/>
    <property type="match status" value="1"/>
</dbReference>
<sequence length="926" mass="98320">MFAMHTRPVHVLLGRRREQQQLAGLLGGAREGHSAVLVLRGDAGIGKTALVDAVLAQGGEFRVIRSSGAESEMELAYAGIQQVCAPLAELFGRLPKPQRTALEVALGISEGSEPPDQLLVGLALLTLLAEAGTHQPTVCVIDDAHWIDRASMQALAFAARRLLADRVVVLFATRRPVESLAGLHELVLGGLSDDDAAALLELLLPGRLSDRARASIIAESGGNPLALIELHSALGPAELAGGYGLAQAKSVSSRIELTYLQQFRTLPLATRTLLLIAAAEPAGEPAWLWDAASRLGIGVDAAAPAEIAGLVSLNGRIRFRHPLVRSAIYGNAPLSERRRVHEALGWAITDPSAAEYRTWHRAHAASAPDENLAAELVYAAEQARKRGGIAAAAAFLAEAVGATPDPEMRARRALQAAQAKLEAGALDTAGELLDRAAALTDDESVNANADLVRAKIAFAVRRGRDGPPLLLAAAQRLSSVGSAMTRETYLEALMSALIVGRLAAHYASSPVSIARAAEPHLPAAGTATGSVDKFLAGLVVRLTDGYAAAAPLLKDAVAEYLRELDGGTAAPHWHDITMRVCLDLFDLDTYNMLTIRQLDMLRASGQLTLVTAPLATYAGMCVTVGEFGKAAAALDELEVIATATNTPPHRVIGPYLAAYRGQDKRCLEDADATIKESTVRGEGTDVTVALYATAILHNGLAQYSLALAACTTALEYDDIGMGVYLLVETVEAATRCGETAVAADALARLTLRAHASGTGTAHGVAARSRALAADASDPEAIDAEYRSALTHLKSSAAVVYRARTHLVYGEWLRRVSRRAEARIQLRIAYDMFADMGAEGFAARARRELQATGEPVHKRTDQHGTPVALTAQERQITRLVREGYTNSEIGAQLFISPRTVEWHLGRVFAKVGVSSRRELRTAPVDLT</sequence>
<dbReference type="InterPro" id="IPR016032">
    <property type="entry name" value="Sig_transdc_resp-reg_C-effctor"/>
</dbReference>
<reference evidence="5" key="2">
    <citation type="submission" date="2018-03" db="EMBL/GenBank/DDBJ databases">
        <authorList>
            <person name="Derbyshire K."/>
            <person name="Gray T.A."/>
            <person name="Champion M."/>
        </authorList>
    </citation>
    <scope>NUCLEOTIDE SEQUENCE [LARGE SCALE GENOMIC DNA]</scope>
    <source>
        <strain evidence="5">MKD8</strain>
    </source>
</reference>
<reference evidence="4 5" key="1">
    <citation type="journal article" date="2013" name="Genome Announc.">
        <title>Draft genome sequence of MKD8, a conjugal recipient Mycobacterium smegmatis strain.</title>
        <authorList>
            <person name="Gray T.A."/>
            <person name="Palumbo M.J."/>
            <person name="Derbyshire K.M."/>
        </authorList>
    </citation>
    <scope>NUCLEOTIDE SEQUENCE [LARGE SCALE GENOMIC DNA]</scope>
    <source>
        <strain evidence="4 5">MKD8</strain>
    </source>
</reference>
<dbReference type="InterPro" id="IPR041664">
    <property type="entry name" value="AAA_16"/>
</dbReference>